<accession>A0A9D4RLN4</accession>
<dbReference type="Proteomes" id="UP000828390">
    <property type="component" value="Unassembled WGS sequence"/>
</dbReference>
<organism evidence="2 3">
    <name type="scientific">Dreissena polymorpha</name>
    <name type="common">Zebra mussel</name>
    <name type="synonym">Mytilus polymorpha</name>
    <dbReference type="NCBI Taxonomy" id="45954"/>
    <lineage>
        <taxon>Eukaryota</taxon>
        <taxon>Metazoa</taxon>
        <taxon>Spiralia</taxon>
        <taxon>Lophotrochozoa</taxon>
        <taxon>Mollusca</taxon>
        <taxon>Bivalvia</taxon>
        <taxon>Autobranchia</taxon>
        <taxon>Heteroconchia</taxon>
        <taxon>Euheterodonta</taxon>
        <taxon>Imparidentia</taxon>
        <taxon>Neoheterodontei</taxon>
        <taxon>Myida</taxon>
        <taxon>Dreissenoidea</taxon>
        <taxon>Dreissenidae</taxon>
        <taxon>Dreissena</taxon>
    </lineage>
</organism>
<keyword evidence="3" id="KW-1185">Reference proteome</keyword>
<gene>
    <name evidence="2" type="ORF">DPMN_034140</name>
</gene>
<evidence type="ECO:0000313" key="3">
    <source>
        <dbReference type="Proteomes" id="UP000828390"/>
    </source>
</evidence>
<evidence type="ECO:0000256" key="1">
    <source>
        <dbReference type="SAM" id="SignalP"/>
    </source>
</evidence>
<comment type="caution">
    <text evidence="2">The sequence shown here is derived from an EMBL/GenBank/DDBJ whole genome shotgun (WGS) entry which is preliminary data.</text>
</comment>
<reference evidence="2" key="2">
    <citation type="submission" date="2020-11" db="EMBL/GenBank/DDBJ databases">
        <authorList>
            <person name="McCartney M.A."/>
            <person name="Auch B."/>
            <person name="Kono T."/>
            <person name="Mallez S."/>
            <person name="Becker A."/>
            <person name="Gohl D.M."/>
            <person name="Silverstein K.A.T."/>
            <person name="Koren S."/>
            <person name="Bechman K.B."/>
            <person name="Herman A."/>
            <person name="Abrahante J.E."/>
            <person name="Garbe J."/>
        </authorList>
    </citation>
    <scope>NUCLEOTIDE SEQUENCE</scope>
    <source>
        <strain evidence="2">Duluth1</strain>
        <tissue evidence="2">Whole animal</tissue>
    </source>
</reference>
<evidence type="ECO:0000313" key="2">
    <source>
        <dbReference type="EMBL" id="KAH3870947.1"/>
    </source>
</evidence>
<dbReference type="AlphaFoldDB" id="A0A9D4RLN4"/>
<feature type="non-terminal residue" evidence="2">
    <location>
        <position position="1"/>
    </location>
</feature>
<keyword evidence="1" id="KW-0732">Signal</keyword>
<sequence length="162" mass="18487">MKTAMLIFRLICLLLPIVMALKEGWRTCGLMSDTEYRIMFEVVSDETYHNCVVTGGTHILKINNTNKLDLHEDLNPSSRRFPPSASIECGHDSRHIKAKQWDDNTCDLVVDEGENALGEKHSRFHAYFYSFYTYAASVYQAMGDNWSSRYVLPVLIPSYPAA</sequence>
<feature type="signal peptide" evidence="1">
    <location>
        <begin position="1"/>
        <end position="20"/>
    </location>
</feature>
<name>A0A9D4RLN4_DREPO</name>
<proteinExistence type="predicted"/>
<protein>
    <submittedName>
        <fullName evidence="2">Uncharacterized protein</fullName>
    </submittedName>
</protein>
<dbReference type="EMBL" id="JAIWYP010000002">
    <property type="protein sequence ID" value="KAH3870947.1"/>
    <property type="molecule type" value="Genomic_DNA"/>
</dbReference>
<feature type="chain" id="PRO_5039281850" evidence="1">
    <location>
        <begin position="21"/>
        <end position="162"/>
    </location>
</feature>
<reference evidence="2" key="1">
    <citation type="journal article" date="2019" name="bioRxiv">
        <title>The Genome of the Zebra Mussel, Dreissena polymorpha: A Resource for Invasive Species Research.</title>
        <authorList>
            <person name="McCartney M.A."/>
            <person name="Auch B."/>
            <person name="Kono T."/>
            <person name="Mallez S."/>
            <person name="Zhang Y."/>
            <person name="Obille A."/>
            <person name="Becker A."/>
            <person name="Abrahante J.E."/>
            <person name="Garbe J."/>
            <person name="Badalamenti J.P."/>
            <person name="Herman A."/>
            <person name="Mangelson H."/>
            <person name="Liachko I."/>
            <person name="Sullivan S."/>
            <person name="Sone E.D."/>
            <person name="Koren S."/>
            <person name="Silverstein K.A.T."/>
            <person name="Beckman K.B."/>
            <person name="Gohl D.M."/>
        </authorList>
    </citation>
    <scope>NUCLEOTIDE SEQUENCE</scope>
    <source>
        <strain evidence="2">Duluth1</strain>
        <tissue evidence="2">Whole animal</tissue>
    </source>
</reference>